<dbReference type="Proteomes" id="UP000469558">
    <property type="component" value="Unassembled WGS sequence"/>
</dbReference>
<keyword evidence="3 6" id="KW-0812">Transmembrane</keyword>
<evidence type="ECO:0000256" key="6">
    <source>
        <dbReference type="SAM" id="Phobius"/>
    </source>
</evidence>
<evidence type="ECO:0000256" key="5">
    <source>
        <dbReference type="ARBA" id="ARBA00023136"/>
    </source>
</evidence>
<feature type="transmembrane region" description="Helical" evidence="6">
    <location>
        <begin position="128"/>
        <end position="148"/>
    </location>
</feature>
<evidence type="ECO:0000256" key="4">
    <source>
        <dbReference type="ARBA" id="ARBA00022989"/>
    </source>
</evidence>
<dbReference type="Gene3D" id="1.20.1070.10">
    <property type="entry name" value="Rhodopsin 7-helix transmembrane proteins"/>
    <property type="match status" value="1"/>
</dbReference>
<evidence type="ECO:0000256" key="2">
    <source>
        <dbReference type="ARBA" id="ARBA00008130"/>
    </source>
</evidence>
<gene>
    <name evidence="7" type="primary">FDD123_0</name>
    <name evidence="7" type="ORF">LSUE1_G004603</name>
</gene>
<name>A0A8T9C599_9HELO</name>
<feature type="transmembrane region" description="Helical" evidence="6">
    <location>
        <begin position="187"/>
        <end position="208"/>
    </location>
</feature>
<keyword evidence="8" id="KW-1185">Reference proteome</keyword>
<reference evidence="7 8" key="1">
    <citation type="submission" date="2018-05" db="EMBL/GenBank/DDBJ databases">
        <title>Genome sequencing and assembly of the regulated plant pathogen Lachnellula willkommii and related sister species for the development of diagnostic species identification markers.</title>
        <authorList>
            <person name="Giroux E."/>
            <person name="Bilodeau G."/>
        </authorList>
    </citation>
    <scope>NUCLEOTIDE SEQUENCE [LARGE SCALE GENOMIC DNA]</scope>
    <source>
        <strain evidence="7 8">CBS 268.59</strain>
    </source>
</reference>
<organism evidence="7 8">
    <name type="scientific">Lachnellula suecica</name>
    <dbReference type="NCBI Taxonomy" id="602035"/>
    <lineage>
        <taxon>Eukaryota</taxon>
        <taxon>Fungi</taxon>
        <taxon>Dikarya</taxon>
        <taxon>Ascomycota</taxon>
        <taxon>Pezizomycotina</taxon>
        <taxon>Leotiomycetes</taxon>
        <taxon>Helotiales</taxon>
        <taxon>Lachnaceae</taxon>
        <taxon>Lachnellula</taxon>
    </lineage>
</organism>
<dbReference type="AlphaFoldDB" id="A0A8T9C599"/>
<feature type="transmembrane region" description="Helical" evidence="6">
    <location>
        <begin position="220"/>
        <end position="242"/>
    </location>
</feature>
<evidence type="ECO:0000256" key="3">
    <source>
        <dbReference type="ARBA" id="ARBA00022692"/>
    </source>
</evidence>
<keyword evidence="4 6" id="KW-1133">Transmembrane helix</keyword>
<comment type="caution">
    <text evidence="7">The sequence shown here is derived from an EMBL/GenBank/DDBJ whole genome shotgun (WGS) entry which is preliminary data.</text>
</comment>
<dbReference type="GO" id="GO:0005783">
    <property type="term" value="C:endoplasmic reticulum"/>
    <property type="evidence" value="ECO:0007669"/>
    <property type="project" value="TreeGrafter"/>
</dbReference>
<dbReference type="EMBL" id="QGMK01000601">
    <property type="protein sequence ID" value="TVY80831.1"/>
    <property type="molecule type" value="Genomic_DNA"/>
</dbReference>
<evidence type="ECO:0000313" key="7">
    <source>
        <dbReference type="EMBL" id="TVY80831.1"/>
    </source>
</evidence>
<accession>A0A8T9C599</accession>
<evidence type="ECO:0000313" key="8">
    <source>
        <dbReference type="Proteomes" id="UP000469558"/>
    </source>
</evidence>
<evidence type="ECO:0000256" key="1">
    <source>
        <dbReference type="ARBA" id="ARBA00004141"/>
    </source>
</evidence>
<dbReference type="SUPFAM" id="SSF81321">
    <property type="entry name" value="Family A G protein-coupled receptor-like"/>
    <property type="match status" value="1"/>
</dbReference>
<keyword evidence="5 6" id="KW-0472">Membrane</keyword>
<dbReference type="InterPro" id="IPR001425">
    <property type="entry name" value="Arc/bac/fun_rhodopsins"/>
</dbReference>
<sequence>MSFLNQRSNDALNINPPAGDHHLTTHGSDWLWAVTALYLLFLLVVVGHSYVARSGERIFHYLFTISLFVGTVAYFTMASDLGSTPINTSTGDAGTRQIFYARYINWFVGWTPIIIAVGLISGVSWATIIYNIALSWVWVASWLSGALVATHYKWGFFAFGTLAYFLLSASLLHVGSVTAKRLEISRSYLLLSSWLAFIWLLYAIAWGVDDGGNTISVTSGFIFFGILDLLTVPVVAFAVLFLSRKWDYRSLNLYFTQYGRVPQGGEFPEREKSVLQPSAAPAAAPVTPAAETV</sequence>
<feature type="transmembrane region" description="Helical" evidence="6">
    <location>
        <begin position="154"/>
        <end position="175"/>
    </location>
</feature>
<dbReference type="GO" id="GO:0005886">
    <property type="term" value="C:plasma membrane"/>
    <property type="evidence" value="ECO:0007669"/>
    <property type="project" value="TreeGrafter"/>
</dbReference>
<dbReference type="PRINTS" id="PR00251">
    <property type="entry name" value="BACTRLOPSIN"/>
</dbReference>
<feature type="transmembrane region" description="Helical" evidence="6">
    <location>
        <begin position="58"/>
        <end position="77"/>
    </location>
</feature>
<protein>
    <submittedName>
        <fullName evidence="7">Protein FDD123</fullName>
    </submittedName>
</protein>
<dbReference type="InterPro" id="IPR043476">
    <property type="entry name" value="Yro2-like_7TM"/>
</dbReference>
<dbReference type="PANTHER" id="PTHR28286">
    <property type="match status" value="1"/>
</dbReference>
<dbReference type="SMART" id="SM01021">
    <property type="entry name" value="Bac_rhodopsin"/>
    <property type="match status" value="1"/>
</dbReference>
<comment type="subcellular location">
    <subcellularLocation>
        <location evidence="1">Membrane</location>
        <topology evidence="1">Multi-pass membrane protein</topology>
    </subcellularLocation>
</comment>
<comment type="similarity">
    <text evidence="2">Belongs to the archaeal/bacterial/fungal opsin family.</text>
</comment>
<proteinExistence type="inferred from homology"/>
<dbReference type="PANTHER" id="PTHR28286:SF1">
    <property type="entry name" value="30 KDA HEAT SHOCK PROTEIN-RELATED"/>
    <property type="match status" value="1"/>
</dbReference>
<dbReference type="CDD" id="cd15239">
    <property type="entry name" value="7tm_YRO2_fungal-like"/>
    <property type="match status" value="1"/>
</dbReference>
<feature type="transmembrane region" description="Helical" evidence="6">
    <location>
        <begin position="103"/>
        <end position="121"/>
    </location>
</feature>
<feature type="transmembrane region" description="Helical" evidence="6">
    <location>
        <begin position="30"/>
        <end position="51"/>
    </location>
</feature>
<dbReference type="OrthoDB" id="536545at2759"/>